<evidence type="ECO:0000313" key="1">
    <source>
        <dbReference type="EnsemblPlants" id="AVESA.00010b.r2.6DG1158830.2.CDS"/>
    </source>
</evidence>
<dbReference type="EnsemblPlants" id="AVESA.00010b.r2.6DG1158830.2">
    <property type="protein sequence ID" value="AVESA.00010b.r2.6DG1158830.2.CDS"/>
    <property type="gene ID" value="AVESA.00010b.r2.6DG1158830"/>
</dbReference>
<organism evidence="1 2">
    <name type="scientific">Avena sativa</name>
    <name type="common">Oat</name>
    <dbReference type="NCBI Taxonomy" id="4498"/>
    <lineage>
        <taxon>Eukaryota</taxon>
        <taxon>Viridiplantae</taxon>
        <taxon>Streptophyta</taxon>
        <taxon>Embryophyta</taxon>
        <taxon>Tracheophyta</taxon>
        <taxon>Spermatophyta</taxon>
        <taxon>Magnoliopsida</taxon>
        <taxon>Liliopsida</taxon>
        <taxon>Poales</taxon>
        <taxon>Poaceae</taxon>
        <taxon>BOP clade</taxon>
        <taxon>Pooideae</taxon>
        <taxon>Poodae</taxon>
        <taxon>Poeae</taxon>
        <taxon>Poeae Chloroplast Group 1 (Aveneae type)</taxon>
        <taxon>Aveninae</taxon>
        <taxon>Avena</taxon>
    </lineage>
</organism>
<sequence>MEEGSLGTNCFSSSCLSRLPIFLHLGAKPIRICTASSSRASEAARSPVDIVMEKQSMSIYLRDLERITKGFSDQLKIGSGGYGEVYKGVYKGEEIAVKMLHNDLAFEDKTFENEFANLMRINHPNIVRLIGYCYETQHKHVEYKGELRFSQYTYRILCFEYMQGGSLDKYLKESRDHDWQTRYKITKGICEGLYFLHRGWSTPIFHLDLKPANILLDKSLAPKIADFGLSKLFNGTHTYTAGTCTGSIEYMPPEFLKNRHVSEKYDVYSLGIIIIQIIAGRTGYSEFSEMEDAPRFIELVNRNWSQYIDATTSPCPSSELDQVDTCIKMAIECVDPERKNRPTIAKILHILNETEKRFPVEWRNRAQFLDKVLGAIARNSPGGKFHPIPVPDKPSLSVPFSLLLDNILNSTLETSY</sequence>
<dbReference type="Proteomes" id="UP001732700">
    <property type="component" value="Chromosome 6D"/>
</dbReference>
<protein>
    <submittedName>
        <fullName evidence="1">Uncharacterized protein</fullName>
    </submittedName>
</protein>
<evidence type="ECO:0000313" key="2">
    <source>
        <dbReference type="Proteomes" id="UP001732700"/>
    </source>
</evidence>
<reference evidence="1" key="1">
    <citation type="submission" date="2021-05" db="EMBL/GenBank/DDBJ databases">
        <authorList>
            <person name="Scholz U."/>
            <person name="Mascher M."/>
            <person name="Fiebig A."/>
        </authorList>
    </citation>
    <scope>NUCLEOTIDE SEQUENCE [LARGE SCALE GENOMIC DNA]</scope>
</reference>
<keyword evidence="2" id="KW-1185">Reference proteome</keyword>
<accession>A0ACD5ZGD5</accession>
<reference evidence="1" key="2">
    <citation type="submission" date="2025-09" db="UniProtKB">
        <authorList>
            <consortium name="EnsemblPlants"/>
        </authorList>
    </citation>
    <scope>IDENTIFICATION</scope>
</reference>
<name>A0ACD5ZGD5_AVESA</name>
<proteinExistence type="predicted"/>